<feature type="compositionally biased region" description="Low complexity" evidence="2">
    <location>
        <begin position="1"/>
        <end position="18"/>
    </location>
</feature>
<keyword evidence="1" id="KW-0548">Nucleotidyltransferase</keyword>
<dbReference type="Proteomes" id="UP001174936">
    <property type="component" value="Unassembled WGS sequence"/>
</dbReference>
<comment type="catalytic activity">
    <reaction evidence="1">
        <text>RNA(n) + a ribonucleoside 5'-triphosphate = RNA(n+1) + diphosphate</text>
        <dbReference type="Rhea" id="RHEA:21248"/>
        <dbReference type="Rhea" id="RHEA-COMP:14527"/>
        <dbReference type="Rhea" id="RHEA-COMP:17342"/>
        <dbReference type="ChEBI" id="CHEBI:33019"/>
        <dbReference type="ChEBI" id="CHEBI:61557"/>
        <dbReference type="ChEBI" id="CHEBI:140395"/>
        <dbReference type="EC" id="2.7.7.48"/>
    </reaction>
</comment>
<keyword evidence="1" id="KW-0808">Transferase</keyword>
<dbReference type="InterPro" id="IPR057596">
    <property type="entry name" value="RDRP_core"/>
</dbReference>
<keyword evidence="5" id="KW-1185">Reference proteome</keyword>
<comment type="similarity">
    <text evidence="1">Belongs to the RdRP family.</text>
</comment>
<organism evidence="4 5">
    <name type="scientific">Cercophora newfieldiana</name>
    <dbReference type="NCBI Taxonomy" id="92897"/>
    <lineage>
        <taxon>Eukaryota</taxon>
        <taxon>Fungi</taxon>
        <taxon>Dikarya</taxon>
        <taxon>Ascomycota</taxon>
        <taxon>Pezizomycotina</taxon>
        <taxon>Sordariomycetes</taxon>
        <taxon>Sordariomycetidae</taxon>
        <taxon>Sordariales</taxon>
        <taxon>Lasiosphaeriaceae</taxon>
        <taxon>Cercophora</taxon>
    </lineage>
</organism>
<dbReference type="GO" id="GO:0003968">
    <property type="term" value="F:RNA-directed RNA polymerase activity"/>
    <property type="evidence" value="ECO:0007669"/>
    <property type="project" value="UniProtKB-KW"/>
</dbReference>
<gene>
    <name evidence="4" type="ORF">B0T16DRAFT_338111</name>
</gene>
<protein>
    <recommendedName>
        <fullName evidence="1">RNA-dependent RNA polymerase</fullName>
        <ecNumber evidence="1">2.7.7.48</ecNumber>
    </recommendedName>
</protein>
<dbReference type="EMBL" id="JAULSV010000007">
    <property type="protein sequence ID" value="KAK0639672.1"/>
    <property type="molecule type" value="Genomic_DNA"/>
</dbReference>
<dbReference type="PANTHER" id="PTHR23079:SF14">
    <property type="entry name" value="RNA-DEPENDENT RNA POLYMERASE"/>
    <property type="match status" value="1"/>
</dbReference>
<dbReference type="GO" id="GO:0030422">
    <property type="term" value="P:siRNA processing"/>
    <property type="evidence" value="ECO:0007669"/>
    <property type="project" value="TreeGrafter"/>
</dbReference>
<evidence type="ECO:0000313" key="4">
    <source>
        <dbReference type="EMBL" id="KAK0639672.1"/>
    </source>
</evidence>
<evidence type="ECO:0000256" key="1">
    <source>
        <dbReference type="RuleBase" id="RU363098"/>
    </source>
</evidence>
<proteinExistence type="inferred from homology"/>
<dbReference type="InterPro" id="IPR007855">
    <property type="entry name" value="RDRP"/>
</dbReference>
<dbReference type="AlphaFoldDB" id="A0AA39XUJ0"/>
<feature type="region of interest" description="Disordered" evidence="2">
    <location>
        <begin position="1"/>
        <end position="20"/>
    </location>
</feature>
<comment type="caution">
    <text evidence="4">The sequence shown here is derived from an EMBL/GenBank/DDBJ whole genome shotgun (WGS) entry which is preliminary data.</text>
</comment>
<dbReference type="GO" id="GO:0003723">
    <property type="term" value="F:RNA binding"/>
    <property type="evidence" value="ECO:0007669"/>
    <property type="project" value="UniProtKB-KW"/>
</dbReference>
<name>A0AA39XUJ0_9PEZI</name>
<dbReference type="GO" id="GO:0031380">
    <property type="term" value="C:nuclear RNA-directed RNA polymerase complex"/>
    <property type="evidence" value="ECO:0007669"/>
    <property type="project" value="TreeGrafter"/>
</dbReference>
<dbReference type="Pfam" id="PF05183">
    <property type="entry name" value="RdRP"/>
    <property type="match status" value="1"/>
</dbReference>
<dbReference type="Gene3D" id="1.10.8.790">
    <property type="entry name" value="RNA-dependent RNA polymerase, slab domain, helical subdomain-like"/>
    <property type="match status" value="1"/>
</dbReference>
<feature type="domain" description="RDRP core" evidence="3">
    <location>
        <begin position="162"/>
        <end position="833"/>
    </location>
</feature>
<dbReference type="PANTHER" id="PTHR23079">
    <property type="entry name" value="RNA-DEPENDENT RNA POLYMERASE"/>
    <property type="match status" value="1"/>
</dbReference>
<evidence type="ECO:0000313" key="5">
    <source>
        <dbReference type="Proteomes" id="UP001174936"/>
    </source>
</evidence>
<reference evidence="4" key="1">
    <citation type="submission" date="2023-06" db="EMBL/GenBank/DDBJ databases">
        <title>Genome-scale phylogeny and comparative genomics of the fungal order Sordariales.</title>
        <authorList>
            <consortium name="Lawrence Berkeley National Laboratory"/>
            <person name="Hensen N."/>
            <person name="Bonometti L."/>
            <person name="Westerberg I."/>
            <person name="Brannstrom I.O."/>
            <person name="Guillou S."/>
            <person name="Cros-Aarteil S."/>
            <person name="Calhoun S."/>
            <person name="Haridas S."/>
            <person name="Kuo A."/>
            <person name="Mondo S."/>
            <person name="Pangilinan J."/>
            <person name="Riley R."/>
            <person name="Labutti K."/>
            <person name="Andreopoulos B."/>
            <person name="Lipzen A."/>
            <person name="Chen C."/>
            <person name="Yanf M."/>
            <person name="Daum C."/>
            <person name="Ng V."/>
            <person name="Clum A."/>
            <person name="Steindorff A."/>
            <person name="Ohm R."/>
            <person name="Martin F."/>
            <person name="Silar P."/>
            <person name="Natvig D."/>
            <person name="Lalanne C."/>
            <person name="Gautier V."/>
            <person name="Ament-Velasquez S.L."/>
            <person name="Kruys A."/>
            <person name="Hutchinson M.I."/>
            <person name="Powell A.J."/>
            <person name="Barry K."/>
            <person name="Miller A.N."/>
            <person name="Grigoriev I.V."/>
            <person name="Debuchy R."/>
            <person name="Gladieux P."/>
            <person name="Thoren M.H."/>
            <person name="Johannesson H."/>
        </authorList>
    </citation>
    <scope>NUCLEOTIDE SEQUENCE</scope>
    <source>
        <strain evidence="4">SMH2532-1</strain>
    </source>
</reference>
<dbReference type="EC" id="2.7.7.48" evidence="1"/>
<keyword evidence="1" id="KW-0696">RNA-directed RNA polymerase</keyword>
<evidence type="ECO:0000259" key="3">
    <source>
        <dbReference type="Pfam" id="PF05183"/>
    </source>
</evidence>
<accession>A0AA39XUJ0</accession>
<evidence type="ECO:0000256" key="2">
    <source>
        <dbReference type="SAM" id="MobiDB-lite"/>
    </source>
</evidence>
<keyword evidence="1" id="KW-0694">RNA-binding</keyword>
<sequence length="1057" mass="119039">MLATPARTPQAPATPLRPISTPVAKTPTVATIRARLNNIWPKFPLWLRDAPFAVAWEMMRIGVHCKVDLSTLDMDYNPAWATESGIEIMWEDLQRYDVEKPIDPSDASLANPRFRNFPDKPAADAYIAAVNGDFKSRGGMVVMVAQLVYNEKPAGPLYHVEMKPLSLDTKQCRLARRFGPDRFLEILIPSPTARAAQHSKMAGASTAIIDWITGGQHSLAGRQWRAFYTKKAGFRTPKTDVFLLPHDPKPIQTDRIHLFAEGGLNFMPAPEGDDAFVVDERETPESRTEFKVSQMLDWLLQIKMSEKNRDQPYLKLFSRIHLGLTKTTSGYVFNKDDIMHQAEDLRSPTGQVMNDGIGRMSLGVARHIRDVLGHAEIPAAVQGRIGSAKGMWIRDVDDTDENNIFIETFPSQRKWECDAEDPHQRTLEIKDVSRELSPSTLNLQFLPVLEDRAIDKPKMRTAIAERLKKDLEREFAAQDNAFESPLHFKQWLGQQFSTREGRVSRGYVPMMGGIPEKQEEVLNMLLTGGFDPRRQEYMTGVVYKLQQQKCDDLKLKMKIQVGKSAYIYMCVDFTGTLEEGEVHLGFSNKFCADNEGESFTLLANRDVLVARSPAHFPSDIQKVRAVFRPELHSLKDVIIFSSKGNVPLADKLSGGDYDGDLAWVCWDPEIVDNFHNADVPTEPNLDQYLDKNKTKFSELIGSSPVPQGRRKKPAPVNNDQVEKAIYAMIDKSFQFAMLPDYLGICTNFKEKLCYSLNSVSNRPALVLSSLVGKLVDQSKQGIIFTEDKWADLRRDLCDNLRLRDPAYKGSFMMDIDKIPPHALHIVDFLKFKVGIPAIAHHLKALKAKTSTNRDDPLGPHRWDPDLVLFHKNIENLTPPSTSMKQVLKALKEALEPVFELWQKETAKRQTSPPSPGTAQYKARVARVYQAYQAITLESLGCKVNPSTALLLSGGTWLADAGEDSVFALLKASATFKYYYDRHNTFTWTMAGRQLCVLKALATREGRLGGHLTVSVPLMNAAMSTDQKFVKQYLARQEGNGGWVVDDEEGEPGEYDDY</sequence>